<dbReference type="AlphaFoldDB" id="A0A2M7XF91"/>
<comment type="caution">
    <text evidence="1">The sequence shown here is derived from an EMBL/GenBank/DDBJ whole genome shotgun (WGS) entry which is preliminary data.</text>
</comment>
<reference evidence="2" key="1">
    <citation type="submission" date="2017-09" db="EMBL/GenBank/DDBJ databases">
        <title>Depth-based differentiation of microbial function through sediment-hosted aquifers and enrichment of novel symbionts in the deep terrestrial subsurface.</title>
        <authorList>
            <person name="Probst A.J."/>
            <person name="Ladd B."/>
            <person name="Jarett J.K."/>
            <person name="Geller-Mcgrath D.E."/>
            <person name="Sieber C.M.K."/>
            <person name="Emerson J.B."/>
            <person name="Anantharaman K."/>
            <person name="Thomas B.C."/>
            <person name="Malmstrom R."/>
            <person name="Stieglmeier M."/>
            <person name="Klingl A."/>
            <person name="Woyke T."/>
            <person name="Ryan C.M."/>
            <person name="Banfield J.F."/>
        </authorList>
    </citation>
    <scope>NUCLEOTIDE SEQUENCE [LARGE SCALE GENOMIC DNA]</scope>
</reference>
<organism evidence="1 2">
    <name type="scientific">Candidatus Uhrbacteria bacterium CG_4_9_14_3_um_filter_50_9</name>
    <dbReference type="NCBI Taxonomy" id="1975035"/>
    <lineage>
        <taxon>Bacteria</taxon>
        <taxon>Candidatus Uhriibacteriota</taxon>
    </lineage>
</organism>
<dbReference type="EMBL" id="PFWU01000001">
    <property type="protein sequence ID" value="PJA46406.1"/>
    <property type="molecule type" value="Genomic_DNA"/>
</dbReference>
<evidence type="ECO:0000313" key="2">
    <source>
        <dbReference type="Proteomes" id="UP000229385"/>
    </source>
</evidence>
<protein>
    <submittedName>
        <fullName evidence="1">Uncharacterized protein</fullName>
    </submittedName>
</protein>
<proteinExistence type="predicted"/>
<accession>A0A2M7XF91</accession>
<dbReference type="Proteomes" id="UP000229385">
    <property type="component" value="Unassembled WGS sequence"/>
</dbReference>
<sequence>MRGEAHFVLPMPESLDTDQVTSLISSSQLTVSRRGLEAVILQPDAHGLILAHHTDLGELGPPFESTDLCGNVFHPQILRVRQDSVLVYGRVKGDRQAGVWHLSPYQTFKLVNLDRLTAMSPSGDRMVLVGQQDLKQLLVTEQGLLPLEASAKVTVTHDGSVLILEQYPDHPFLYTYRFTHGQMESFTNAPCGAGEVPVQLLVWGDRLFLAVRGQEHSFLREFGSLIGNSETEVEGLIEMAWSGPRGNSIAFLSRVRRRTGWQRQLYLNMELVYEGSFTMEQGGLYWSDNGQTFAAVIHEEDGQEVVLTPNSHRVIPRGEHVRDLLVGSQGSIDAIILYNGQFDTPFVGQRPHDWVPHAWNLHRTPDGSVAYNAIHGSHVMCWVDWTERF</sequence>
<gene>
    <name evidence="1" type="ORF">CO174_00120</name>
</gene>
<name>A0A2M7XF91_9BACT</name>
<evidence type="ECO:0000313" key="1">
    <source>
        <dbReference type="EMBL" id="PJA46406.1"/>
    </source>
</evidence>